<dbReference type="Gene3D" id="1.10.340.30">
    <property type="entry name" value="Hypothetical protein, domain 2"/>
    <property type="match status" value="1"/>
</dbReference>
<protein>
    <submittedName>
        <fullName evidence="1">Uncharacterized protein</fullName>
    </submittedName>
</protein>
<evidence type="ECO:0000313" key="1">
    <source>
        <dbReference type="EMBL" id="KAG9248347.1"/>
    </source>
</evidence>
<comment type="caution">
    <text evidence="1">The sequence shown here is derived from an EMBL/GenBank/DDBJ whole genome shotgun (WGS) entry which is preliminary data.</text>
</comment>
<dbReference type="OrthoDB" id="10265068at2759"/>
<sequence length="146" mass="17052">MVQIIYHLGLQNQRALAYQTYAQMWTRAPPEKGKRYFVRRYPTKDSGKGMKGDEISHMTQGEHALDSRRIFCRDLLRGVAKCWNGEGVVPEDRELRAYLRRMWLKEGLEWDPFTGEKEVASQELMRAAINRNIVRDEEGGMGFVEE</sequence>
<proteinExistence type="predicted"/>
<reference evidence="1" key="1">
    <citation type="journal article" date="2021" name="IMA Fungus">
        <title>Genomic characterization of three marine fungi, including Emericellopsis atlantica sp. nov. with signatures of a generalist lifestyle and marine biomass degradation.</title>
        <authorList>
            <person name="Hagestad O.C."/>
            <person name="Hou L."/>
            <person name="Andersen J.H."/>
            <person name="Hansen E.H."/>
            <person name="Altermark B."/>
            <person name="Li C."/>
            <person name="Kuhnert E."/>
            <person name="Cox R.J."/>
            <person name="Crous P.W."/>
            <person name="Spatafora J.W."/>
            <person name="Lail K."/>
            <person name="Amirebrahimi M."/>
            <person name="Lipzen A."/>
            <person name="Pangilinan J."/>
            <person name="Andreopoulos W."/>
            <person name="Hayes R.D."/>
            <person name="Ng V."/>
            <person name="Grigoriev I.V."/>
            <person name="Jackson S.A."/>
            <person name="Sutton T.D.S."/>
            <person name="Dobson A.D.W."/>
            <person name="Rama T."/>
        </authorList>
    </citation>
    <scope>NUCLEOTIDE SEQUENCE</scope>
    <source>
        <strain evidence="1">TRa3180A</strain>
    </source>
</reference>
<keyword evidence="2" id="KW-1185">Reference proteome</keyword>
<evidence type="ECO:0000313" key="2">
    <source>
        <dbReference type="Proteomes" id="UP000887226"/>
    </source>
</evidence>
<gene>
    <name evidence="1" type="ORF">BJ878DRAFT_532017</name>
</gene>
<organism evidence="1 2">
    <name type="scientific">Calycina marina</name>
    <dbReference type="NCBI Taxonomy" id="1763456"/>
    <lineage>
        <taxon>Eukaryota</taxon>
        <taxon>Fungi</taxon>
        <taxon>Dikarya</taxon>
        <taxon>Ascomycota</taxon>
        <taxon>Pezizomycotina</taxon>
        <taxon>Leotiomycetes</taxon>
        <taxon>Helotiales</taxon>
        <taxon>Pezizellaceae</taxon>
        <taxon>Calycina</taxon>
    </lineage>
</organism>
<name>A0A9P7ZAM8_9HELO</name>
<dbReference type="EMBL" id="MU253751">
    <property type="protein sequence ID" value="KAG9248347.1"/>
    <property type="molecule type" value="Genomic_DNA"/>
</dbReference>
<accession>A0A9P7ZAM8</accession>
<dbReference type="Proteomes" id="UP000887226">
    <property type="component" value="Unassembled WGS sequence"/>
</dbReference>
<dbReference type="AlphaFoldDB" id="A0A9P7ZAM8"/>